<gene>
    <name evidence="5" type="ORF">T12_12476</name>
    <name evidence="4" type="ORF">T12_13459</name>
    <name evidence="2" type="ORF">T12_3801</name>
    <name evidence="3" type="ORF">T12_4176</name>
</gene>
<evidence type="ECO:0000313" key="4">
    <source>
        <dbReference type="EMBL" id="KRY04610.1"/>
    </source>
</evidence>
<evidence type="ECO:0000313" key="6">
    <source>
        <dbReference type="Proteomes" id="UP000054783"/>
    </source>
</evidence>
<dbReference type="EMBL" id="JYDQ01001513">
    <property type="protein sequence ID" value="KRY05088.1"/>
    <property type="molecule type" value="Genomic_DNA"/>
</dbReference>
<dbReference type="EMBL" id="JYDQ01001829">
    <property type="protein sequence ID" value="KRY04610.1"/>
    <property type="molecule type" value="Genomic_DNA"/>
</dbReference>
<proteinExistence type="predicted"/>
<sequence>MKHKKKNNNSDNSPAKIRKYVDANIQQSPLLLSAE</sequence>
<feature type="region of interest" description="Disordered" evidence="1">
    <location>
        <begin position="1"/>
        <end position="20"/>
    </location>
</feature>
<evidence type="ECO:0000313" key="2">
    <source>
        <dbReference type="EMBL" id="KRY03903.1"/>
    </source>
</evidence>
<name>A0A0V0YUC0_9BILA</name>
<protein>
    <submittedName>
        <fullName evidence="2">Uncharacterized protein</fullName>
    </submittedName>
</protein>
<dbReference type="EMBL" id="JYDQ01002386">
    <property type="protein sequence ID" value="KRY03905.1"/>
    <property type="molecule type" value="Genomic_DNA"/>
</dbReference>
<reference evidence="2 6" key="1">
    <citation type="submission" date="2015-01" db="EMBL/GenBank/DDBJ databases">
        <title>Evolution of Trichinella species and genotypes.</title>
        <authorList>
            <person name="Korhonen P.K."/>
            <person name="Edoardo P."/>
            <person name="Giuseppe L.R."/>
            <person name="Gasser R.B."/>
        </authorList>
    </citation>
    <scope>NUCLEOTIDE SEQUENCE [LARGE SCALE GENOMIC DNA]</scope>
    <source>
        <strain evidence="2">ISS2496</strain>
    </source>
</reference>
<dbReference type="AlphaFoldDB" id="A0A0V0YUC0"/>
<dbReference type="EMBL" id="JYDQ01002387">
    <property type="protein sequence ID" value="KRY03903.1"/>
    <property type="molecule type" value="Genomic_DNA"/>
</dbReference>
<evidence type="ECO:0000256" key="1">
    <source>
        <dbReference type="SAM" id="MobiDB-lite"/>
    </source>
</evidence>
<accession>A0A0V0YUC0</accession>
<organism evidence="2 6">
    <name type="scientific">Trichinella patagoniensis</name>
    <dbReference type="NCBI Taxonomy" id="990121"/>
    <lineage>
        <taxon>Eukaryota</taxon>
        <taxon>Metazoa</taxon>
        <taxon>Ecdysozoa</taxon>
        <taxon>Nematoda</taxon>
        <taxon>Enoplea</taxon>
        <taxon>Dorylaimia</taxon>
        <taxon>Trichinellida</taxon>
        <taxon>Trichinellidae</taxon>
        <taxon>Trichinella</taxon>
    </lineage>
</organism>
<keyword evidence="6" id="KW-1185">Reference proteome</keyword>
<comment type="caution">
    <text evidence="2">The sequence shown here is derived from an EMBL/GenBank/DDBJ whole genome shotgun (WGS) entry which is preliminary data.</text>
</comment>
<evidence type="ECO:0000313" key="3">
    <source>
        <dbReference type="EMBL" id="KRY03905.1"/>
    </source>
</evidence>
<dbReference type="Proteomes" id="UP000054783">
    <property type="component" value="Unassembled WGS sequence"/>
</dbReference>
<evidence type="ECO:0000313" key="5">
    <source>
        <dbReference type="EMBL" id="KRY05088.1"/>
    </source>
</evidence>